<reference evidence="2" key="1">
    <citation type="submission" date="2020-04" db="EMBL/GenBank/DDBJ databases">
        <authorList>
            <person name="Chiriac C."/>
            <person name="Salcher M."/>
            <person name="Ghai R."/>
            <person name="Kavagutti S V."/>
        </authorList>
    </citation>
    <scope>NUCLEOTIDE SEQUENCE</scope>
</reference>
<feature type="region of interest" description="Disordered" evidence="1">
    <location>
        <begin position="59"/>
        <end position="80"/>
    </location>
</feature>
<proteinExistence type="predicted"/>
<organism evidence="2">
    <name type="scientific">uncultured Caudovirales phage</name>
    <dbReference type="NCBI Taxonomy" id="2100421"/>
    <lineage>
        <taxon>Viruses</taxon>
        <taxon>Duplodnaviria</taxon>
        <taxon>Heunggongvirae</taxon>
        <taxon>Uroviricota</taxon>
        <taxon>Caudoviricetes</taxon>
        <taxon>Peduoviridae</taxon>
        <taxon>Maltschvirus</taxon>
        <taxon>Maltschvirus maltsch</taxon>
    </lineage>
</organism>
<accession>A0A6J5L2V1</accession>
<feature type="compositionally biased region" description="Polar residues" evidence="1">
    <location>
        <begin position="1"/>
        <end position="10"/>
    </location>
</feature>
<name>A0A6J5L2V1_9CAUD</name>
<protein>
    <submittedName>
        <fullName evidence="2">Uncharacterized protein</fullName>
    </submittedName>
</protein>
<feature type="region of interest" description="Disordered" evidence="1">
    <location>
        <begin position="1"/>
        <end position="30"/>
    </location>
</feature>
<evidence type="ECO:0000313" key="2">
    <source>
        <dbReference type="EMBL" id="CAB4126339.1"/>
    </source>
</evidence>
<evidence type="ECO:0000256" key="1">
    <source>
        <dbReference type="SAM" id="MobiDB-lite"/>
    </source>
</evidence>
<dbReference type="EMBL" id="LR796197">
    <property type="protein sequence ID" value="CAB4126339.1"/>
    <property type="molecule type" value="Genomic_DNA"/>
</dbReference>
<feature type="compositionally biased region" description="Basic and acidic residues" evidence="1">
    <location>
        <begin position="14"/>
        <end position="25"/>
    </location>
</feature>
<sequence>MAEYDNTNTFALFKNDKGDNPKRPDYTGTANVDGIEFRISGWIREGAKGKFISGSVQLKDNNSAGATRGAAEDVDEDVPF</sequence>
<gene>
    <name evidence="2" type="ORF">UFOVP89_10</name>
</gene>